<dbReference type="STRING" id="857265.WG78_18755"/>
<keyword evidence="3" id="KW-1185">Reference proteome</keyword>
<organism evidence="2 3">
    <name type="scientific">Amantichitinum ursilacus</name>
    <dbReference type="NCBI Taxonomy" id="857265"/>
    <lineage>
        <taxon>Bacteria</taxon>
        <taxon>Pseudomonadati</taxon>
        <taxon>Pseudomonadota</taxon>
        <taxon>Betaproteobacteria</taxon>
        <taxon>Neisseriales</taxon>
        <taxon>Chitinibacteraceae</taxon>
        <taxon>Amantichitinum</taxon>
    </lineage>
</organism>
<dbReference type="EMBL" id="LAQT01000033">
    <property type="protein sequence ID" value="KPC49925.1"/>
    <property type="molecule type" value="Genomic_DNA"/>
</dbReference>
<comment type="caution">
    <text evidence="2">The sequence shown here is derived from an EMBL/GenBank/DDBJ whole genome shotgun (WGS) entry which is preliminary data.</text>
</comment>
<sequence>MSMNADETLEKEVAQMTTRPAPARRRGPTEEMISNANRQKTLRRRQLEDLVEARNSGSTYDF</sequence>
<dbReference type="RefSeq" id="WP_152969293.1">
    <property type="nucleotide sequence ID" value="NZ_LAQT01000033.1"/>
</dbReference>
<feature type="region of interest" description="Disordered" evidence="1">
    <location>
        <begin position="1"/>
        <end position="62"/>
    </location>
</feature>
<evidence type="ECO:0000313" key="2">
    <source>
        <dbReference type="EMBL" id="KPC49925.1"/>
    </source>
</evidence>
<accession>A0A0N0GLB3</accession>
<proteinExistence type="predicted"/>
<gene>
    <name evidence="2" type="ORF">WG78_18755</name>
</gene>
<reference evidence="2 3" key="1">
    <citation type="submission" date="2015-07" db="EMBL/GenBank/DDBJ databases">
        <title>Draft genome sequence of the Amantichitinum ursilacus IGB-41, a new chitin-degrading bacterium.</title>
        <authorList>
            <person name="Kirstahler P."/>
            <person name="Guenther M."/>
            <person name="Grumaz C."/>
            <person name="Rupp S."/>
            <person name="Zibek S."/>
            <person name="Sohn K."/>
        </authorList>
    </citation>
    <scope>NUCLEOTIDE SEQUENCE [LARGE SCALE GENOMIC DNA]</scope>
    <source>
        <strain evidence="2 3">IGB-41</strain>
    </source>
</reference>
<dbReference type="AlphaFoldDB" id="A0A0N0GLB3"/>
<protein>
    <submittedName>
        <fullName evidence="2">Uncharacterized protein</fullName>
    </submittedName>
</protein>
<evidence type="ECO:0000313" key="3">
    <source>
        <dbReference type="Proteomes" id="UP000037939"/>
    </source>
</evidence>
<dbReference type="Proteomes" id="UP000037939">
    <property type="component" value="Unassembled WGS sequence"/>
</dbReference>
<name>A0A0N0GLB3_9NEIS</name>
<evidence type="ECO:0000256" key="1">
    <source>
        <dbReference type="SAM" id="MobiDB-lite"/>
    </source>
</evidence>